<comment type="caution">
    <text evidence="1">The sequence shown here is derived from an EMBL/GenBank/DDBJ whole genome shotgun (WGS) entry which is preliminary data.</text>
</comment>
<dbReference type="Proteomes" id="UP000054564">
    <property type="component" value="Unassembled WGS sequence"/>
</dbReference>
<protein>
    <submittedName>
        <fullName evidence="1">Uncharacterized protein</fullName>
    </submittedName>
</protein>
<dbReference type="EMBL" id="AJIL01000003">
    <property type="protein sequence ID" value="KNF06338.1"/>
    <property type="molecule type" value="Genomic_DNA"/>
</dbReference>
<dbReference type="AlphaFoldDB" id="A0A0L0W469"/>
<keyword evidence="2" id="KW-1185">Reference proteome</keyword>
<gene>
    <name evidence="1" type="ORF">PSTG_00226</name>
</gene>
<proteinExistence type="predicted"/>
<sequence>MAQLYLCIKWTRFEKLHIFRPVYPNVHGRHVPCPFMYTLRGYACRARFRITARWSLDKPCMLYNPSNRRIYVPTQEFIAPAGLLVCAKRKKRTLRNLHGAVGKTEETGAGKFSLFWDKKLQM</sequence>
<accession>A0A0L0W469</accession>
<reference evidence="2" key="1">
    <citation type="submission" date="2014-03" db="EMBL/GenBank/DDBJ databases">
        <title>The Genome Sequence of Puccinia striiformis f. sp. tritici PST-78.</title>
        <authorList>
            <consortium name="The Broad Institute Genome Sequencing Platform"/>
            <person name="Cuomo C."/>
            <person name="Hulbert S."/>
            <person name="Chen X."/>
            <person name="Walker B."/>
            <person name="Young S.K."/>
            <person name="Zeng Q."/>
            <person name="Gargeya S."/>
            <person name="Fitzgerald M."/>
            <person name="Haas B."/>
            <person name="Abouelleil A."/>
            <person name="Alvarado L."/>
            <person name="Arachchi H.M."/>
            <person name="Berlin A.M."/>
            <person name="Chapman S.B."/>
            <person name="Goldberg J."/>
            <person name="Griggs A."/>
            <person name="Gujja S."/>
            <person name="Hansen M."/>
            <person name="Howarth C."/>
            <person name="Imamovic A."/>
            <person name="Larimer J."/>
            <person name="McCowan C."/>
            <person name="Montmayeur A."/>
            <person name="Murphy C."/>
            <person name="Neiman D."/>
            <person name="Pearson M."/>
            <person name="Priest M."/>
            <person name="Roberts A."/>
            <person name="Saif S."/>
            <person name="Shea T."/>
            <person name="Sisk P."/>
            <person name="Sykes S."/>
            <person name="Wortman J."/>
            <person name="Nusbaum C."/>
            <person name="Birren B."/>
        </authorList>
    </citation>
    <scope>NUCLEOTIDE SEQUENCE [LARGE SCALE GENOMIC DNA]</scope>
    <source>
        <strain evidence="2">race PST-78</strain>
    </source>
</reference>
<evidence type="ECO:0000313" key="1">
    <source>
        <dbReference type="EMBL" id="KNF06338.1"/>
    </source>
</evidence>
<organism evidence="1 2">
    <name type="scientific">Puccinia striiformis f. sp. tritici PST-78</name>
    <dbReference type="NCBI Taxonomy" id="1165861"/>
    <lineage>
        <taxon>Eukaryota</taxon>
        <taxon>Fungi</taxon>
        <taxon>Dikarya</taxon>
        <taxon>Basidiomycota</taxon>
        <taxon>Pucciniomycotina</taxon>
        <taxon>Pucciniomycetes</taxon>
        <taxon>Pucciniales</taxon>
        <taxon>Pucciniaceae</taxon>
        <taxon>Puccinia</taxon>
    </lineage>
</organism>
<evidence type="ECO:0000313" key="2">
    <source>
        <dbReference type="Proteomes" id="UP000054564"/>
    </source>
</evidence>
<name>A0A0L0W469_9BASI</name>